<dbReference type="Gene3D" id="3.40.50.1820">
    <property type="entry name" value="alpha/beta hydrolase"/>
    <property type="match status" value="1"/>
</dbReference>
<dbReference type="InterPro" id="IPR013736">
    <property type="entry name" value="Xaa-Pro_dipept_C"/>
</dbReference>
<evidence type="ECO:0000313" key="4">
    <source>
        <dbReference type="Proteomes" id="UP000381093"/>
    </source>
</evidence>
<evidence type="ECO:0000259" key="2">
    <source>
        <dbReference type="SMART" id="SM00939"/>
    </source>
</evidence>
<organism evidence="3 4">
    <name type="scientific">Pseudomonas fluorescens</name>
    <dbReference type="NCBI Taxonomy" id="294"/>
    <lineage>
        <taxon>Bacteria</taxon>
        <taxon>Pseudomonadati</taxon>
        <taxon>Pseudomonadota</taxon>
        <taxon>Gammaproteobacteria</taxon>
        <taxon>Pseudomonadales</taxon>
        <taxon>Pseudomonadaceae</taxon>
        <taxon>Pseudomonas</taxon>
    </lineage>
</organism>
<dbReference type="Gene3D" id="2.60.120.260">
    <property type="entry name" value="Galactose-binding domain-like"/>
    <property type="match status" value="1"/>
</dbReference>
<proteinExistence type="predicted"/>
<dbReference type="PANTHER" id="PTHR43056">
    <property type="entry name" value="PEPTIDASE S9 PROLYL OLIGOPEPTIDASE"/>
    <property type="match status" value="1"/>
</dbReference>
<gene>
    <name evidence="3" type="primary">cocE</name>
    <name evidence="3" type="ORF">PS710_04536</name>
</gene>
<protein>
    <submittedName>
        <fullName evidence="3">Cocaine esterase</fullName>
        <ecNumber evidence="3">3.1.1.84</ecNumber>
    </submittedName>
</protein>
<reference evidence="3 4" key="1">
    <citation type="submission" date="2019-09" db="EMBL/GenBank/DDBJ databases">
        <authorList>
            <person name="Chandra G."/>
            <person name="Truman W A."/>
        </authorList>
    </citation>
    <scope>NUCLEOTIDE SEQUENCE [LARGE SCALE GENOMIC DNA]</scope>
    <source>
        <strain evidence="3">PS710</strain>
    </source>
</reference>
<dbReference type="InterPro" id="IPR000383">
    <property type="entry name" value="Xaa-Pro-like_dom"/>
</dbReference>
<dbReference type="Pfam" id="PF08530">
    <property type="entry name" value="PepX_C"/>
    <property type="match status" value="1"/>
</dbReference>
<dbReference type="AlphaFoldDB" id="A0A5E7ED70"/>
<name>A0A5E7ED70_PSEFL</name>
<dbReference type="InterPro" id="IPR008979">
    <property type="entry name" value="Galactose-bd-like_sf"/>
</dbReference>
<dbReference type="Gene3D" id="1.10.3020.10">
    <property type="entry name" value="alpha-amino acid ester hydrolase ( Helical cap domain)"/>
    <property type="match status" value="1"/>
</dbReference>
<dbReference type="InterPro" id="IPR029058">
    <property type="entry name" value="AB_hydrolase_fold"/>
</dbReference>
<dbReference type="SUPFAM" id="SSF53474">
    <property type="entry name" value="alpha/beta-Hydrolases"/>
    <property type="match status" value="1"/>
</dbReference>
<sequence length="632" mass="70770">MNFLSEQAIPAMQILRDQSVPMRDGVYLATDIYLPANIEGPFPVVIERTPYDKSKPSRSEKQLDGQHISRQAMAARFTEQGFVAIFQDCRGRYASEGVFTKYTAEGEDGFDTLAWIVEQPWCNGRIGSMGLSYAAHTQLAMACLHPPGLSSMVLDSGGFSNAFQCGIRQGGAFELKQATWAWRQAKESPIALADPQIREALEQEDIHQWFARMPWQPGQSPIRHVPEYEAYLLEQWAQGSFGDYWRKPGIYAEGHYNDLPDIPVLFMSSWYDAYVSSTLANYSAFKRHNSTPQHLIMGPWLHGDRNISHSGDVEFGAAASFDGQVAENWLTCRLNWFERSLKDQPAEALTDAPVKVFLMGGGDGTPDEQGRLQHGGRWLHSQQWPLPGSQSLSLYLDHERQLSRERPVTREATLSYRADPDHPIPTIGGALTSGAPVFAGGAFDQRERADFFGTRGHNQPLAEREDVLSFQTPPLTEDLIIAGPLYIELWIESDAPDTDFTAKLVDIYPPSAHYPDGYAMNITDGIRRSRYRDSWENPEPLKPGERVKVVIEPFATCNVFKRGHRLRLDIASSNFPRFDVNPNSGEAEGQARNKRIAINTVHLCQDFASRLVLTTLPAEALPALERQPADCG</sequence>
<accession>A0A5E7ED70</accession>
<dbReference type="SUPFAM" id="SSF49785">
    <property type="entry name" value="Galactose-binding domain-like"/>
    <property type="match status" value="1"/>
</dbReference>
<dbReference type="EMBL" id="CABVHW010000018">
    <property type="protein sequence ID" value="VVO24756.1"/>
    <property type="molecule type" value="Genomic_DNA"/>
</dbReference>
<dbReference type="InterPro" id="IPR005674">
    <property type="entry name" value="CocE/Ser_esterase"/>
</dbReference>
<keyword evidence="1 3" id="KW-0378">Hydrolase</keyword>
<dbReference type="InterPro" id="IPR050585">
    <property type="entry name" value="Xaa-Pro_dipeptidyl-ppase/CocE"/>
</dbReference>
<feature type="domain" description="Xaa-Pro dipeptidyl-peptidase C-terminal" evidence="2">
    <location>
        <begin position="334"/>
        <end position="612"/>
    </location>
</feature>
<dbReference type="SMART" id="SM00939">
    <property type="entry name" value="PepX_C"/>
    <property type="match status" value="1"/>
</dbReference>
<evidence type="ECO:0000313" key="3">
    <source>
        <dbReference type="EMBL" id="VVO24756.1"/>
    </source>
</evidence>
<dbReference type="Proteomes" id="UP000381093">
    <property type="component" value="Unassembled WGS sequence"/>
</dbReference>
<evidence type="ECO:0000256" key="1">
    <source>
        <dbReference type="ARBA" id="ARBA00022801"/>
    </source>
</evidence>
<dbReference type="EC" id="3.1.1.84" evidence="3"/>
<dbReference type="GO" id="GO:0008239">
    <property type="term" value="F:dipeptidyl-peptidase activity"/>
    <property type="evidence" value="ECO:0007669"/>
    <property type="project" value="InterPro"/>
</dbReference>
<dbReference type="Pfam" id="PF02129">
    <property type="entry name" value="Peptidase_S15"/>
    <property type="match status" value="1"/>
</dbReference>
<dbReference type="PANTHER" id="PTHR43056:SF10">
    <property type="entry name" value="COCE_NOND FAMILY, PUTATIVE (AFU_ORTHOLOGUE AFUA_7G00600)-RELATED"/>
    <property type="match status" value="1"/>
</dbReference>
<dbReference type="NCBIfam" id="TIGR00976">
    <property type="entry name" value="CocE_NonD"/>
    <property type="match status" value="1"/>
</dbReference>